<dbReference type="SUPFAM" id="SSF52540">
    <property type="entry name" value="P-loop containing nucleoside triphosphate hydrolases"/>
    <property type="match status" value="1"/>
</dbReference>
<dbReference type="PATRIC" id="fig|56107.3.peg.2221"/>
<dbReference type="InterPro" id="IPR058651">
    <property type="entry name" value="HTH_VMAP-M9"/>
</dbReference>
<evidence type="ECO:0000313" key="3">
    <source>
        <dbReference type="Proteomes" id="UP000010475"/>
    </source>
</evidence>
<reference evidence="2 3" key="1">
    <citation type="submission" date="2012-06" db="EMBL/GenBank/DDBJ databases">
        <title>Finished chromosome of genome of Cylindrospermum stagnale PCC 7417.</title>
        <authorList>
            <consortium name="US DOE Joint Genome Institute"/>
            <person name="Gugger M."/>
            <person name="Coursin T."/>
            <person name="Rippka R."/>
            <person name="Tandeau De Marsac N."/>
            <person name="Huntemann M."/>
            <person name="Wei C.-L."/>
            <person name="Han J."/>
            <person name="Detter J.C."/>
            <person name="Han C."/>
            <person name="Tapia R."/>
            <person name="Chen A."/>
            <person name="Kyrpides N."/>
            <person name="Mavromatis K."/>
            <person name="Markowitz V."/>
            <person name="Szeto E."/>
            <person name="Ivanova N."/>
            <person name="Pagani I."/>
            <person name="Pati A."/>
            <person name="Goodwin L."/>
            <person name="Nordberg H.P."/>
            <person name="Cantor M.N."/>
            <person name="Hua S.X."/>
            <person name="Woyke T."/>
            <person name="Kerfeld C.A."/>
        </authorList>
    </citation>
    <scope>NUCLEOTIDE SEQUENCE [LARGE SCALE GENOMIC DNA]</scope>
    <source>
        <strain evidence="2 3">PCC 7417</strain>
    </source>
</reference>
<dbReference type="InterPro" id="IPR027417">
    <property type="entry name" value="P-loop_NTPase"/>
</dbReference>
<dbReference type="HOGENOM" id="CLU_021307_2_1_3"/>
<proteinExistence type="predicted"/>
<dbReference type="AlphaFoldDB" id="K9WWT0"/>
<dbReference type="Proteomes" id="UP000010475">
    <property type="component" value="Chromosome"/>
</dbReference>
<feature type="domain" description="vWA-MoxR associated protein N-terminal HTH" evidence="1">
    <location>
        <begin position="45"/>
        <end position="124"/>
    </location>
</feature>
<dbReference type="STRING" id="56107.Cylst_2001"/>
<organism evidence="2 3">
    <name type="scientific">Cylindrospermum stagnale PCC 7417</name>
    <dbReference type="NCBI Taxonomy" id="56107"/>
    <lineage>
        <taxon>Bacteria</taxon>
        <taxon>Bacillati</taxon>
        <taxon>Cyanobacteriota</taxon>
        <taxon>Cyanophyceae</taxon>
        <taxon>Nostocales</taxon>
        <taxon>Nostocaceae</taxon>
        <taxon>Cylindrospermum</taxon>
    </lineage>
</organism>
<dbReference type="Pfam" id="PF26355">
    <property type="entry name" value="HTH_VMAP-M9"/>
    <property type="match status" value="1"/>
</dbReference>
<evidence type="ECO:0000313" key="2">
    <source>
        <dbReference type="EMBL" id="AFZ24246.1"/>
    </source>
</evidence>
<dbReference type="Pfam" id="PF14516">
    <property type="entry name" value="AAA_35"/>
    <property type="match status" value="1"/>
</dbReference>
<evidence type="ECO:0000259" key="1">
    <source>
        <dbReference type="Pfam" id="PF26355"/>
    </source>
</evidence>
<name>K9WWT0_9NOST</name>
<keyword evidence="3" id="KW-1185">Reference proteome</keyword>
<dbReference type="eggNOG" id="COG1672">
    <property type="taxonomic scope" value="Bacteria"/>
</dbReference>
<protein>
    <recommendedName>
        <fullName evidence="1">vWA-MoxR associated protein N-terminal HTH domain-containing protein</fullName>
    </recommendedName>
</protein>
<gene>
    <name evidence="2" type="ORF">Cylst_2001</name>
</gene>
<dbReference type="EMBL" id="CP003642">
    <property type="protein sequence ID" value="AFZ24246.1"/>
    <property type="molecule type" value="Genomic_DNA"/>
</dbReference>
<dbReference type="KEGG" id="csg:Cylst_2001"/>
<dbReference type="Gene3D" id="3.40.50.300">
    <property type="entry name" value="P-loop containing nucleotide triphosphate hydrolases"/>
    <property type="match status" value="1"/>
</dbReference>
<accession>K9WWT0</accession>
<sequence>MAISVSKEYSYKIAPMIDQVVNEFCHWPLGHGMVHRVESEFSWIKAKESADQVVFQNMGKYLSDIEIKVLQGSWDGKTYDELAKIYGYSAEYLNKDVGNKLWNKLSEALREKVSKKNFKEALLRAWEEQQNTSASTNAPLPASPSVTELPFPEGSVALDSHFYIEHSGIESFCYETILKPGSLIRIKAPKLMGKTSLMTRILAHAANQNCQTVYLDLSNVDRAILTNLDKFLRWLCLMVGRQLRLKNKLNDYWDTDILGSNDNCTVYFEEYLLAEIDCPLVLGLDEVDRVFPYTEVIEDFLGMLRSWHEKGKISETWKQLRLVMAHSTEVYIPLDINQSPFNAGVPVELLEFDVKQIQDLVRLHGLNFQDTQLEELIKMVGGHPYLLRLAIYDVSSLKVTLKQLLQEAPTEAGIYSNHLRRHLETLQKSPELALALKKVVTSPEPIELDSMQIYKLHSMGLVRRQNNYVVPRCNLYKEYFSRVLS</sequence>